<dbReference type="AlphaFoldDB" id="A0AAV1W6Z6"/>
<accession>A0AAV1W6Z6</accession>
<sequence>MVIGWLNCIKDIIIGDVNILLYKTLTSCIICICLTLFGYSCVILVLTPFFFLFFCLYYAYDQVCCSCSLDIH</sequence>
<evidence type="ECO:0000313" key="3">
    <source>
        <dbReference type="Proteomes" id="UP001497480"/>
    </source>
</evidence>
<dbReference type="EMBL" id="CAXHTB010000004">
    <property type="protein sequence ID" value="CAL0304957.1"/>
    <property type="molecule type" value="Genomic_DNA"/>
</dbReference>
<organism evidence="2 3">
    <name type="scientific">Lupinus luteus</name>
    <name type="common">European yellow lupine</name>
    <dbReference type="NCBI Taxonomy" id="3873"/>
    <lineage>
        <taxon>Eukaryota</taxon>
        <taxon>Viridiplantae</taxon>
        <taxon>Streptophyta</taxon>
        <taxon>Embryophyta</taxon>
        <taxon>Tracheophyta</taxon>
        <taxon>Spermatophyta</taxon>
        <taxon>Magnoliopsida</taxon>
        <taxon>eudicotyledons</taxon>
        <taxon>Gunneridae</taxon>
        <taxon>Pentapetalae</taxon>
        <taxon>rosids</taxon>
        <taxon>fabids</taxon>
        <taxon>Fabales</taxon>
        <taxon>Fabaceae</taxon>
        <taxon>Papilionoideae</taxon>
        <taxon>50 kb inversion clade</taxon>
        <taxon>genistoids sensu lato</taxon>
        <taxon>core genistoids</taxon>
        <taxon>Genisteae</taxon>
        <taxon>Lupinus</taxon>
    </lineage>
</organism>
<gene>
    <name evidence="2" type="ORF">LLUT_LOCUS6017</name>
</gene>
<keyword evidence="3" id="KW-1185">Reference proteome</keyword>
<keyword evidence="1" id="KW-1133">Transmembrane helix</keyword>
<keyword evidence="1" id="KW-0472">Membrane</keyword>
<comment type="caution">
    <text evidence="2">The sequence shown here is derived from an EMBL/GenBank/DDBJ whole genome shotgun (WGS) entry which is preliminary data.</text>
</comment>
<feature type="transmembrane region" description="Helical" evidence="1">
    <location>
        <begin position="29"/>
        <end position="60"/>
    </location>
</feature>
<evidence type="ECO:0000256" key="1">
    <source>
        <dbReference type="SAM" id="Phobius"/>
    </source>
</evidence>
<protein>
    <submittedName>
        <fullName evidence="2">Uncharacterized protein</fullName>
    </submittedName>
</protein>
<proteinExistence type="predicted"/>
<evidence type="ECO:0000313" key="2">
    <source>
        <dbReference type="EMBL" id="CAL0304957.1"/>
    </source>
</evidence>
<keyword evidence="1" id="KW-0812">Transmembrane</keyword>
<reference evidence="2 3" key="1">
    <citation type="submission" date="2024-03" db="EMBL/GenBank/DDBJ databases">
        <authorList>
            <person name="Martinez-Hernandez J."/>
        </authorList>
    </citation>
    <scope>NUCLEOTIDE SEQUENCE [LARGE SCALE GENOMIC DNA]</scope>
</reference>
<name>A0AAV1W6Z6_LUPLU</name>
<dbReference type="Proteomes" id="UP001497480">
    <property type="component" value="Unassembled WGS sequence"/>
</dbReference>